<keyword evidence="3 5" id="KW-1133">Transmembrane helix</keyword>
<dbReference type="EMBL" id="NRRV01000159">
    <property type="protein sequence ID" value="MBK1633955.1"/>
    <property type="molecule type" value="Genomic_DNA"/>
</dbReference>
<feature type="transmembrane region" description="Helical" evidence="5">
    <location>
        <begin position="80"/>
        <end position="101"/>
    </location>
</feature>
<evidence type="ECO:0000313" key="8">
    <source>
        <dbReference type="Proteomes" id="UP000748752"/>
    </source>
</evidence>
<feature type="transmembrane region" description="Helical" evidence="5">
    <location>
        <begin position="107"/>
        <end position="130"/>
    </location>
</feature>
<evidence type="ECO:0000256" key="5">
    <source>
        <dbReference type="SAM" id="Phobius"/>
    </source>
</evidence>
<dbReference type="Gene3D" id="1.10.3720.10">
    <property type="entry name" value="MetI-like"/>
    <property type="match status" value="1"/>
</dbReference>
<evidence type="ECO:0000256" key="4">
    <source>
        <dbReference type="ARBA" id="ARBA00023136"/>
    </source>
</evidence>
<dbReference type="InterPro" id="IPR000515">
    <property type="entry name" value="MetI-like"/>
</dbReference>
<gene>
    <name evidence="7" type="ORF">CKO31_25160</name>
</gene>
<evidence type="ECO:0000256" key="1">
    <source>
        <dbReference type="ARBA" id="ARBA00004651"/>
    </source>
</evidence>
<evidence type="ECO:0000313" key="7">
    <source>
        <dbReference type="EMBL" id="MBK1633955.1"/>
    </source>
</evidence>
<proteinExistence type="predicted"/>
<feature type="transmembrane region" description="Helical" evidence="5">
    <location>
        <begin position="39"/>
        <end position="68"/>
    </location>
</feature>
<dbReference type="PROSITE" id="PS50928">
    <property type="entry name" value="ABC_TM1"/>
    <property type="match status" value="1"/>
</dbReference>
<reference evidence="7 8" key="1">
    <citation type="journal article" date="2020" name="Microorganisms">
        <title>Osmotic Adaptation and Compatible Solute Biosynthesis of Phototrophic Bacteria as Revealed from Genome Analyses.</title>
        <authorList>
            <person name="Imhoff J.F."/>
            <person name="Rahn T."/>
            <person name="Kunzel S."/>
            <person name="Keller A."/>
            <person name="Neulinger S.C."/>
        </authorList>
    </citation>
    <scope>NUCLEOTIDE SEQUENCE [LARGE SCALE GENOMIC DNA]</scope>
    <source>
        <strain evidence="7 8">DSM 6210</strain>
    </source>
</reference>
<dbReference type="PANTHER" id="PTHR43470">
    <property type="entry name" value="PHOSPHATE TRANSPORT SYSTEM PERMEASE PROTEIN PSTA-RELATED"/>
    <property type="match status" value="1"/>
</dbReference>
<accession>A0ABS1CPZ4</accession>
<dbReference type="Proteomes" id="UP000748752">
    <property type="component" value="Unassembled WGS sequence"/>
</dbReference>
<dbReference type="PANTHER" id="PTHR43470:SF3">
    <property type="entry name" value="PHOSPHATE TRANSPORT SYSTEM PERMEASE PROTEIN PSTA-RELATED"/>
    <property type="match status" value="1"/>
</dbReference>
<evidence type="ECO:0000256" key="2">
    <source>
        <dbReference type="ARBA" id="ARBA00022692"/>
    </source>
</evidence>
<keyword evidence="4 5" id="KW-0472">Membrane</keyword>
<name>A0ABS1CPZ4_9GAMM</name>
<feature type="domain" description="ABC transmembrane type-1" evidence="6">
    <location>
        <begin position="39"/>
        <end position="241"/>
    </location>
</feature>
<dbReference type="SUPFAM" id="SSF161098">
    <property type="entry name" value="MetI-like"/>
    <property type="match status" value="1"/>
</dbReference>
<sequence>MFKIIAKRWLLWLYLLLTVSVLATFFKPLEFEHTTAGIIVGTVIVTVGAVLIAALPAYLIAGVMGGIIHLPSWLQSLTAVSVYILAGMPSIILGIIGFLLFVNAFGFGWSMLSAMLTLIMLLYPTLVTAFSQLLRPFNQRYGMAAKPFGVGPLELLFRLSPAYQKGKVLDALILGWATSLGDTAAVMLTCGALTAFPESIMDSVRLINFHIFLLAMDIPGGMPEARSLSLLLTIFLLFLFIAPRLAHRYLSED</sequence>
<evidence type="ECO:0000256" key="3">
    <source>
        <dbReference type="ARBA" id="ARBA00022989"/>
    </source>
</evidence>
<protein>
    <recommendedName>
        <fullName evidence="6">ABC transmembrane type-1 domain-containing protein</fullName>
    </recommendedName>
</protein>
<organism evidence="7 8">
    <name type="scientific">Thiohalocapsa halophila</name>
    <dbReference type="NCBI Taxonomy" id="69359"/>
    <lineage>
        <taxon>Bacteria</taxon>
        <taxon>Pseudomonadati</taxon>
        <taxon>Pseudomonadota</taxon>
        <taxon>Gammaproteobacteria</taxon>
        <taxon>Chromatiales</taxon>
        <taxon>Chromatiaceae</taxon>
        <taxon>Thiohalocapsa</taxon>
    </lineage>
</organism>
<keyword evidence="8" id="KW-1185">Reference proteome</keyword>
<dbReference type="InterPro" id="IPR035906">
    <property type="entry name" value="MetI-like_sf"/>
</dbReference>
<evidence type="ECO:0000259" key="6">
    <source>
        <dbReference type="PROSITE" id="PS50928"/>
    </source>
</evidence>
<dbReference type="RefSeq" id="WP_200243631.1">
    <property type="nucleotide sequence ID" value="NZ_NRRV01000159.1"/>
</dbReference>
<comment type="subcellular location">
    <subcellularLocation>
        <location evidence="1">Cell membrane</location>
        <topology evidence="1">Multi-pass membrane protein</topology>
    </subcellularLocation>
</comment>
<keyword evidence="2 5" id="KW-0812">Transmembrane</keyword>
<comment type="caution">
    <text evidence="7">The sequence shown here is derived from an EMBL/GenBank/DDBJ whole genome shotgun (WGS) entry which is preliminary data.</text>
</comment>
<feature type="transmembrane region" description="Helical" evidence="5">
    <location>
        <begin position="228"/>
        <end position="246"/>
    </location>
</feature>